<evidence type="ECO:0000256" key="5">
    <source>
        <dbReference type="ARBA" id="ARBA00022842"/>
    </source>
</evidence>
<dbReference type="PANTHER" id="PTHR43773:SF1">
    <property type="entry name" value="MAGNESIUM TRANSPORTER MGTE"/>
    <property type="match status" value="1"/>
</dbReference>
<dbReference type="SMART" id="SM00116">
    <property type="entry name" value="CBS"/>
    <property type="match status" value="2"/>
</dbReference>
<dbReference type="Pfam" id="PF00571">
    <property type="entry name" value="CBS"/>
    <property type="match status" value="1"/>
</dbReference>
<keyword evidence="8" id="KW-0129">CBS domain</keyword>
<comment type="similarity">
    <text evidence="2 9">Belongs to the SLC41A transporter family.</text>
</comment>
<dbReference type="InterPro" id="IPR046342">
    <property type="entry name" value="CBS_dom_sf"/>
</dbReference>
<keyword evidence="6 9" id="KW-1133">Transmembrane helix</keyword>
<evidence type="ECO:0000313" key="12">
    <source>
        <dbReference type="Proteomes" id="UP001203338"/>
    </source>
</evidence>
<keyword evidence="5 9" id="KW-0460">Magnesium</keyword>
<dbReference type="Gene3D" id="1.25.60.10">
    <property type="entry name" value="MgtE N-terminal domain-like"/>
    <property type="match status" value="1"/>
</dbReference>
<keyword evidence="4 9" id="KW-0812">Transmembrane</keyword>
<dbReference type="RefSeq" id="WP_249697733.1">
    <property type="nucleotide sequence ID" value="NZ_JAMFLX010000003.1"/>
</dbReference>
<dbReference type="EMBL" id="JAMFLX010000003">
    <property type="protein sequence ID" value="MCL6268899.1"/>
    <property type="molecule type" value="Genomic_DNA"/>
</dbReference>
<evidence type="ECO:0000256" key="9">
    <source>
        <dbReference type="RuleBase" id="RU362011"/>
    </source>
</evidence>
<dbReference type="Pfam" id="PF03448">
    <property type="entry name" value="MgtE_N"/>
    <property type="match status" value="1"/>
</dbReference>
<reference evidence="11 12" key="1">
    <citation type="submission" date="2022-05" db="EMBL/GenBank/DDBJ databases">
        <authorList>
            <person name="Park J.-S."/>
        </authorList>
    </citation>
    <scope>NUCLEOTIDE SEQUENCE [LARGE SCALE GENOMIC DNA]</scope>
    <source>
        <strain evidence="11 12">2012CJ34-2</strain>
    </source>
</reference>
<protein>
    <recommendedName>
        <fullName evidence="9">Magnesium transporter MgtE</fullName>
    </recommendedName>
</protein>
<dbReference type="PROSITE" id="PS51371">
    <property type="entry name" value="CBS"/>
    <property type="match status" value="2"/>
</dbReference>
<dbReference type="InterPro" id="IPR038076">
    <property type="entry name" value="MgtE_N_sf"/>
</dbReference>
<name>A0ABT0PBY9_9GAMM</name>
<comment type="subunit">
    <text evidence="9">Homodimer.</text>
</comment>
<feature type="transmembrane region" description="Helical" evidence="9">
    <location>
        <begin position="364"/>
        <end position="385"/>
    </location>
</feature>
<feature type="domain" description="CBS" evidence="10">
    <location>
        <begin position="208"/>
        <end position="266"/>
    </location>
</feature>
<comment type="subcellular location">
    <subcellularLocation>
        <location evidence="9">Cell membrane</location>
        <topology evidence="9">Multi-pass membrane protein</topology>
    </subcellularLocation>
    <subcellularLocation>
        <location evidence="1">Membrane</location>
        <topology evidence="1">Multi-pass membrane protein</topology>
    </subcellularLocation>
</comment>
<dbReference type="InterPro" id="IPR006667">
    <property type="entry name" value="SLC41_membr_dom"/>
</dbReference>
<evidence type="ECO:0000256" key="1">
    <source>
        <dbReference type="ARBA" id="ARBA00004141"/>
    </source>
</evidence>
<proteinExistence type="inferred from homology"/>
<dbReference type="InterPro" id="IPR000644">
    <property type="entry name" value="CBS_dom"/>
</dbReference>
<comment type="function">
    <text evidence="9">Acts as a magnesium transporter.</text>
</comment>
<evidence type="ECO:0000256" key="6">
    <source>
        <dbReference type="ARBA" id="ARBA00022989"/>
    </source>
</evidence>
<evidence type="ECO:0000256" key="8">
    <source>
        <dbReference type="PROSITE-ProRule" id="PRU00703"/>
    </source>
</evidence>
<dbReference type="SUPFAM" id="SSF54631">
    <property type="entry name" value="CBS-domain pair"/>
    <property type="match status" value="1"/>
</dbReference>
<comment type="caution">
    <text evidence="11">The sequence shown here is derived from an EMBL/GenBank/DDBJ whole genome shotgun (WGS) entry which is preliminary data.</text>
</comment>
<evidence type="ECO:0000256" key="7">
    <source>
        <dbReference type="ARBA" id="ARBA00023136"/>
    </source>
</evidence>
<gene>
    <name evidence="11" type="primary">mgtE</name>
    <name evidence="11" type="ORF">M3P05_02900</name>
</gene>
<keyword evidence="9" id="KW-0479">Metal-binding</keyword>
<organism evidence="11 12">
    <name type="scientific">Parendozoicomonas callyspongiae</name>
    <dbReference type="NCBI Taxonomy" id="2942213"/>
    <lineage>
        <taxon>Bacteria</taxon>
        <taxon>Pseudomonadati</taxon>
        <taxon>Pseudomonadota</taxon>
        <taxon>Gammaproteobacteria</taxon>
        <taxon>Oceanospirillales</taxon>
        <taxon>Endozoicomonadaceae</taxon>
        <taxon>Parendozoicomonas</taxon>
    </lineage>
</organism>
<keyword evidence="12" id="KW-1185">Reference proteome</keyword>
<evidence type="ECO:0000313" key="11">
    <source>
        <dbReference type="EMBL" id="MCL6268899.1"/>
    </source>
</evidence>
<evidence type="ECO:0000256" key="2">
    <source>
        <dbReference type="ARBA" id="ARBA00009749"/>
    </source>
</evidence>
<dbReference type="SUPFAM" id="SSF158791">
    <property type="entry name" value="MgtE N-terminal domain-like"/>
    <property type="match status" value="1"/>
</dbReference>
<evidence type="ECO:0000256" key="3">
    <source>
        <dbReference type="ARBA" id="ARBA00022448"/>
    </source>
</evidence>
<dbReference type="Gene3D" id="1.10.357.20">
    <property type="entry name" value="SLC41 divalent cation transporters, integral membrane domain"/>
    <property type="match status" value="1"/>
</dbReference>
<keyword evidence="3 9" id="KW-0813">Transport</keyword>
<dbReference type="Proteomes" id="UP001203338">
    <property type="component" value="Unassembled WGS sequence"/>
</dbReference>
<feature type="transmembrane region" description="Helical" evidence="9">
    <location>
        <begin position="429"/>
        <end position="452"/>
    </location>
</feature>
<dbReference type="InterPro" id="IPR036739">
    <property type="entry name" value="SLC41_membr_dom_sf"/>
</dbReference>
<dbReference type="Gene3D" id="3.10.580.10">
    <property type="entry name" value="CBS-domain"/>
    <property type="match status" value="1"/>
</dbReference>
<evidence type="ECO:0000256" key="4">
    <source>
        <dbReference type="ARBA" id="ARBA00022692"/>
    </source>
</evidence>
<feature type="transmembrane region" description="Helical" evidence="9">
    <location>
        <begin position="391"/>
        <end position="417"/>
    </location>
</feature>
<feature type="transmembrane region" description="Helical" evidence="9">
    <location>
        <begin position="317"/>
        <end position="343"/>
    </location>
</feature>
<feature type="transmembrane region" description="Helical" evidence="9">
    <location>
        <begin position="290"/>
        <end position="311"/>
    </location>
</feature>
<dbReference type="InterPro" id="IPR006669">
    <property type="entry name" value="MgtE_transporter"/>
</dbReference>
<keyword evidence="7 9" id="KW-0472">Membrane</keyword>
<feature type="domain" description="CBS" evidence="10">
    <location>
        <begin position="144"/>
        <end position="207"/>
    </location>
</feature>
<dbReference type="PANTHER" id="PTHR43773">
    <property type="entry name" value="MAGNESIUM TRANSPORTER MGTE"/>
    <property type="match status" value="1"/>
</dbReference>
<sequence length="453" mass="49898">MPQQQQSLALSEDQLEALNKTLNYGMPEHTRQMLNSLSAADIAHLLESSPPRQRSILWKLIPVEDEGDVLNEMGEEVRQFFIDQMNIQELISIFEDQDVDDIADILQQLPKQITYRVLDSMDYQNRQRVEEVLAYPENTAGGLMNTDTVTVRKDITVEVALRYLRQHNSLPQPLDQLLVVDRFDQFQGAVPISDLLTADPSTLLADLIDHAIQPVPVSMEDTHVAQLFEREDLVSAPVVDESCHLLGRITVDDVVDVIRDEAEHSIMSMAGLDEDEDTFAPVLRTTRRRAVWLGINLITAFIASGVIGLFQETIDQVVALAVLMPIVASMGGIAGSQTLTLIIRAMALGQIGKSNTTWLLTREGLVGLLNGLFWAIVVSAAAMVWFDDQTITLVIGLSMVINLVVAVLSGAMLPLVLKSLDIDPALAGSVILTTITDVVGFLSFLGLATLFYT</sequence>
<dbReference type="SUPFAM" id="SSF161093">
    <property type="entry name" value="MgtE membrane domain-like"/>
    <property type="match status" value="1"/>
</dbReference>
<dbReference type="SMART" id="SM00924">
    <property type="entry name" value="MgtE_N"/>
    <property type="match status" value="1"/>
</dbReference>
<dbReference type="Pfam" id="PF01769">
    <property type="entry name" value="MgtE"/>
    <property type="match status" value="1"/>
</dbReference>
<dbReference type="NCBIfam" id="TIGR00400">
    <property type="entry name" value="mgtE"/>
    <property type="match status" value="1"/>
</dbReference>
<dbReference type="CDD" id="cd04606">
    <property type="entry name" value="CBS_pair_Mg_transporter"/>
    <property type="match status" value="1"/>
</dbReference>
<accession>A0ABT0PBY9</accession>
<keyword evidence="9" id="KW-1003">Cell membrane</keyword>
<evidence type="ECO:0000259" key="10">
    <source>
        <dbReference type="PROSITE" id="PS51371"/>
    </source>
</evidence>
<dbReference type="InterPro" id="IPR006668">
    <property type="entry name" value="Mg_transptr_MgtE_intracell_dom"/>
</dbReference>